<evidence type="ECO:0000256" key="2">
    <source>
        <dbReference type="ARBA" id="ARBA00023015"/>
    </source>
</evidence>
<dbReference type="AlphaFoldDB" id="N1QU52"/>
<keyword evidence="4" id="KW-0804">Transcription</keyword>
<proteinExistence type="predicted"/>
<dbReference type="ExpressionAtlas" id="N1QU52">
    <property type="expression patterns" value="baseline"/>
</dbReference>
<dbReference type="GO" id="GO:0005634">
    <property type="term" value="C:nucleus"/>
    <property type="evidence" value="ECO:0007669"/>
    <property type="project" value="UniProtKB-SubCell"/>
</dbReference>
<dbReference type="EnsemblPlants" id="EMT01999">
    <property type="protein sequence ID" value="EMT01999"/>
    <property type="gene ID" value="F775_22920"/>
</dbReference>
<name>N1QU52_AEGTA</name>
<feature type="region of interest" description="Disordered" evidence="6">
    <location>
        <begin position="352"/>
        <end position="382"/>
    </location>
</feature>
<dbReference type="Gene3D" id="2.40.330.10">
    <property type="entry name" value="DNA-binding pseudobarrel domain"/>
    <property type="match status" value="3"/>
</dbReference>
<feature type="compositionally biased region" description="Basic and acidic residues" evidence="6">
    <location>
        <begin position="366"/>
        <end position="382"/>
    </location>
</feature>
<dbReference type="InterPro" id="IPR044837">
    <property type="entry name" value="REM16-like"/>
</dbReference>
<dbReference type="SUPFAM" id="SSF101936">
    <property type="entry name" value="DNA-binding pseudobarrel domain"/>
    <property type="match status" value="3"/>
</dbReference>
<keyword evidence="3" id="KW-0238">DNA-binding</keyword>
<evidence type="ECO:0000313" key="8">
    <source>
        <dbReference type="EnsemblPlants" id="EMT01999"/>
    </source>
</evidence>
<protein>
    <submittedName>
        <fullName evidence="8">B3 domain-containing protein</fullName>
    </submittedName>
</protein>
<sequence length="534" mass="60123">MAFEFFTILLSNSLKKLRLPGKFARVFDGHEPFEVKLREAGRRHHLWDVEVVFDAEGHIYLGRGWEQFAGAHDLRLGHFLVLSYGGCHAHAMLTVKVFDGSMCRRDYQNDNDASSGSSGDSGNTLFLTMYMVRLLGQQGAEGEGEVPPQTEAEEGDGEQGVSKMSNPCDSDGSQKGRSYSSEKLSAEDSLFVDNSVASANLQTLSCNYVLSTQCYLTKAQKVKIDALMEKIQPKFTVLVVQMKKSNVKQHATLIIHKDYALKHFPCEDTTVILQLPGKNKDWKCTFRIRPSGTSDAGRRNLFLYNFAYDNHIREGDICLFQPITNVKQRTFIVTVHVLHKVSIDHYAGGRTDIGSNHGRKRAKMGAVKDKPRTDGEEHKISEDSEGASEGLFMLSNGVCLTPAQRMKLLKIVKKIKFKPPFYVAIMSKSTVCQRGSQNNPMLRFGSQYATRYLVEKFAGGHPCGKHRGVELVLLREGKSRSWPTKLRHSLRGSRVLKGWPSFARDNQLREGDLCLFKLLKSEELLTMMVYIVRR</sequence>
<feature type="domain" description="TF-B3" evidence="7">
    <location>
        <begin position="2"/>
        <end position="101"/>
    </location>
</feature>
<evidence type="ECO:0000259" key="7">
    <source>
        <dbReference type="PROSITE" id="PS50863"/>
    </source>
</evidence>
<evidence type="ECO:0000256" key="5">
    <source>
        <dbReference type="ARBA" id="ARBA00023242"/>
    </source>
</evidence>
<feature type="domain" description="TF-B3" evidence="7">
    <location>
        <begin position="472"/>
        <end position="534"/>
    </location>
</feature>
<keyword evidence="2" id="KW-0805">Transcription regulation</keyword>
<feature type="region of interest" description="Disordered" evidence="6">
    <location>
        <begin position="139"/>
        <end position="179"/>
    </location>
</feature>
<dbReference type="InterPro" id="IPR003340">
    <property type="entry name" value="B3_DNA-bd"/>
</dbReference>
<dbReference type="PANTHER" id="PTHR31391">
    <property type="entry name" value="B3 DOMAIN-CONTAINING PROTEIN OS11G0197600-RELATED"/>
    <property type="match status" value="1"/>
</dbReference>
<dbReference type="CDD" id="cd10017">
    <property type="entry name" value="B3_DNA"/>
    <property type="match status" value="3"/>
</dbReference>
<organism evidence="8">
    <name type="scientific">Aegilops tauschii</name>
    <name type="common">Tausch's goatgrass</name>
    <name type="synonym">Aegilops squarrosa</name>
    <dbReference type="NCBI Taxonomy" id="37682"/>
    <lineage>
        <taxon>Eukaryota</taxon>
        <taxon>Viridiplantae</taxon>
        <taxon>Streptophyta</taxon>
        <taxon>Embryophyta</taxon>
        <taxon>Tracheophyta</taxon>
        <taxon>Spermatophyta</taxon>
        <taxon>Magnoliopsida</taxon>
        <taxon>Liliopsida</taxon>
        <taxon>Poales</taxon>
        <taxon>Poaceae</taxon>
        <taxon>BOP clade</taxon>
        <taxon>Pooideae</taxon>
        <taxon>Triticodae</taxon>
        <taxon>Triticeae</taxon>
        <taxon>Triticinae</taxon>
        <taxon>Aegilops</taxon>
    </lineage>
</organism>
<evidence type="ECO:0000256" key="6">
    <source>
        <dbReference type="SAM" id="MobiDB-lite"/>
    </source>
</evidence>
<evidence type="ECO:0000256" key="4">
    <source>
        <dbReference type="ARBA" id="ARBA00023163"/>
    </source>
</evidence>
<dbReference type="PANTHER" id="PTHR31391:SF129">
    <property type="entry name" value="TF-B3 DOMAIN-CONTAINING PROTEIN"/>
    <property type="match status" value="1"/>
</dbReference>
<dbReference type="SMART" id="SM01019">
    <property type="entry name" value="B3"/>
    <property type="match status" value="3"/>
</dbReference>
<dbReference type="InterPro" id="IPR015300">
    <property type="entry name" value="DNA-bd_pseudobarrel_sf"/>
</dbReference>
<reference evidence="8" key="1">
    <citation type="submission" date="2015-06" db="UniProtKB">
        <authorList>
            <consortium name="EnsemblPlants"/>
        </authorList>
    </citation>
    <scope>IDENTIFICATION</scope>
</reference>
<feature type="compositionally biased region" description="Polar residues" evidence="6">
    <location>
        <begin position="162"/>
        <end position="179"/>
    </location>
</feature>
<accession>N1QU52</accession>
<dbReference type="Pfam" id="PF02362">
    <property type="entry name" value="B3"/>
    <property type="match status" value="2"/>
</dbReference>
<evidence type="ECO:0000256" key="3">
    <source>
        <dbReference type="ARBA" id="ARBA00023125"/>
    </source>
</evidence>
<comment type="subcellular location">
    <subcellularLocation>
        <location evidence="1">Nucleus</location>
    </subcellularLocation>
</comment>
<evidence type="ECO:0000256" key="1">
    <source>
        <dbReference type="ARBA" id="ARBA00004123"/>
    </source>
</evidence>
<keyword evidence="5" id="KW-0539">Nucleus</keyword>
<dbReference type="PROSITE" id="PS50863">
    <property type="entry name" value="B3"/>
    <property type="match status" value="2"/>
</dbReference>
<dbReference type="GO" id="GO:0003677">
    <property type="term" value="F:DNA binding"/>
    <property type="evidence" value="ECO:0007669"/>
    <property type="project" value="UniProtKB-KW"/>
</dbReference>